<dbReference type="Proteomes" id="UP000260529">
    <property type="component" value="Segment"/>
</dbReference>
<sequence length="204" mass="22296">MPGPTTEGKIPMMKNTYVRAVAHAVKHHSVSLVCRESWNGFTAGQQYEACAAGTVLVANDDHGLDTKITETVAHFFDVADGIELAVEPSEEESRAEREKASAAVLRERLAMFVPPATKFLKGEVLGWKPGLCNRRLPSEGALMIAVEHLDEPLPNDESLSSANGLDVYDLKVACIARSSGRDDDTCMVEVVVDSRRVQRWGECK</sequence>
<evidence type="ECO:0000313" key="1">
    <source>
        <dbReference type="EMBL" id="AXF51489.1"/>
    </source>
</evidence>
<organism evidence="1 2">
    <name type="scientific">Erwinia phage Pavtok</name>
    <dbReference type="NCBI Taxonomy" id="2267655"/>
    <lineage>
        <taxon>Viruses</taxon>
        <taxon>Duplodnaviria</taxon>
        <taxon>Heunggongvirae</taxon>
        <taxon>Uroviricota</taxon>
        <taxon>Caudoviricetes</taxon>
        <taxon>Pavtokvirus</taxon>
        <taxon>Pavtokvirus pavtok</taxon>
    </lineage>
</organism>
<proteinExistence type="predicted"/>
<evidence type="ECO:0000313" key="2">
    <source>
        <dbReference type="Proteomes" id="UP000260529"/>
    </source>
</evidence>
<protein>
    <submittedName>
        <fullName evidence="1">Uncharacterized protein</fullName>
    </submittedName>
</protein>
<reference evidence="2" key="1">
    <citation type="submission" date="2018-06" db="EMBL/GenBank/DDBJ databases">
        <authorList>
            <person name="Sharma R."/>
            <person name="Hughes J."/>
            <person name="Breakwell D.P."/>
            <person name="Hope S."/>
            <person name="Grose J.H."/>
        </authorList>
    </citation>
    <scope>NUCLEOTIDE SEQUENCE [LARGE SCALE GENOMIC DNA]</scope>
</reference>
<gene>
    <name evidence="1" type="ORF">PAVTOK_61</name>
</gene>
<dbReference type="EMBL" id="MH426726">
    <property type="protein sequence ID" value="AXF51489.1"/>
    <property type="molecule type" value="Genomic_DNA"/>
</dbReference>
<name>A0A345BM18_9CAUD</name>
<accession>A0A345BM18</accession>
<keyword evidence="2" id="KW-1185">Reference proteome</keyword>